<dbReference type="GO" id="GO:0060070">
    <property type="term" value="P:canonical Wnt signaling pathway"/>
    <property type="evidence" value="ECO:0007669"/>
    <property type="project" value="TreeGrafter"/>
</dbReference>
<dbReference type="GO" id="GO:0042813">
    <property type="term" value="F:Wnt receptor activity"/>
    <property type="evidence" value="ECO:0007669"/>
    <property type="project" value="TreeGrafter"/>
</dbReference>
<feature type="transmembrane region" description="Helical" evidence="3">
    <location>
        <begin position="53"/>
        <end position="77"/>
    </location>
</feature>
<dbReference type="EMBL" id="JYDU01000854">
    <property type="protein sequence ID" value="KRX79116.1"/>
    <property type="molecule type" value="Genomic_DNA"/>
</dbReference>
<name>A0A0V0WTL2_TRIPS</name>
<accession>A0A0V0WTL2</accession>
<keyword evidence="3" id="KW-0472">Membrane</keyword>
<feature type="non-terminal residue" evidence="5">
    <location>
        <position position="98"/>
    </location>
</feature>
<keyword evidence="1" id="KW-0217">Developmental protein</keyword>
<dbReference type="Proteomes" id="UP000054815">
    <property type="component" value="Unassembled WGS sequence"/>
</dbReference>
<dbReference type="Pfam" id="PF01534">
    <property type="entry name" value="Frizzled"/>
    <property type="match status" value="1"/>
</dbReference>
<dbReference type="GO" id="GO:0017147">
    <property type="term" value="F:Wnt-protein binding"/>
    <property type="evidence" value="ECO:0007669"/>
    <property type="project" value="TreeGrafter"/>
</dbReference>
<protein>
    <submittedName>
        <fullName evidence="5">Frizzled-8</fullName>
    </submittedName>
</protein>
<evidence type="ECO:0000313" key="5">
    <source>
        <dbReference type="EMBL" id="KRX79116.1"/>
    </source>
</evidence>
<dbReference type="PRINTS" id="PR00489">
    <property type="entry name" value="FRIZZLED"/>
</dbReference>
<sequence>LDHHSPSSRFACSCQCRAPFVPVASPDAQVGNVSHCTYPCRGLFMSSENHHFVTFWIGLWAVLCFMSTLVTVLTFLIDMHRFHYPERPIIFLSFCYLM</sequence>
<evidence type="ECO:0000256" key="2">
    <source>
        <dbReference type="ARBA" id="ARBA00023170"/>
    </source>
</evidence>
<gene>
    <name evidence="5" type="primary">Fzd8</name>
    <name evidence="5" type="ORF">T4E_1081</name>
</gene>
<dbReference type="InterPro" id="IPR015526">
    <property type="entry name" value="Frizzled/SFRP"/>
</dbReference>
<evidence type="ECO:0000256" key="1">
    <source>
        <dbReference type="ARBA" id="ARBA00022473"/>
    </source>
</evidence>
<feature type="domain" description="Frizzled/Smoothened 7TM" evidence="4">
    <location>
        <begin position="44"/>
        <end position="98"/>
    </location>
</feature>
<dbReference type="InterPro" id="IPR000539">
    <property type="entry name" value="Frizzled/Smoothened_7TM"/>
</dbReference>
<reference evidence="5 6" key="1">
    <citation type="submission" date="2015-01" db="EMBL/GenBank/DDBJ databases">
        <title>Evolution of Trichinella species and genotypes.</title>
        <authorList>
            <person name="Korhonen P.K."/>
            <person name="Edoardo P."/>
            <person name="Giuseppe L.R."/>
            <person name="Gasser R.B."/>
        </authorList>
    </citation>
    <scope>NUCLEOTIDE SEQUENCE [LARGE SCALE GENOMIC DNA]</scope>
    <source>
        <strain evidence="5">ISS141</strain>
    </source>
</reference>
<organism evidence="5 6">
    <name type="scientific">Trichinella pseudospiralis</name>
    <name type="common">Parasitic roundworm</name>
    <dbReference type="NCBI Taxonomy" id="6337"/>
    <lineage>
        <taxon>Eukaryota</taxon>
        <taxon>Metazoa</taxon>
        <taxon>Ecdysozoa</taxon>
        <taxon>Nematoda</taxon>
        <taxon>Enoplea</taxon>
        <taxon>Dorylaimia</taxon>
        <taxon>Trichinellida</taxon>
        <taxon>Trichinellidae</taxon>
        <taxon>Trichinella</taxon>
    </lineage>
</organism>
<keyword evidence="3" id="KW-0812">Transmembrane</keyword>
<evidence type="ECO:0000256" key="3">
    <source>
        <dbReference type="SAM" id="Phobius"/>
    </source>
</evidence>
<dbReference type="AlphaFoldDB" id="A0A0V0WTL2"/>
<dbReference type="GO" id="GO:0005886">
    <property type="term" value="C:plasma membrane"/>
    <property type="evidence" value="ECO:0007669"/>
    <property type="project" value="TreeGrafter"/>
</dbReference>
<keyword evidence="2" id="KW-0675">Receptor</keyword>
<feature type="non-terminal residue" evidence="5">
    <location>
        <position position="1"/>
    </location>
</feature>
<dbReference type="Gene3D" id="1.20.1070.10">
    <property type="entry name" value="Rhodopsin 7-helix transmembrane proteins"/>
    <property type="match status" value="1"/>
</dbReference>
<evidence type="ECO:0000313" key="6">
    <source>
        <dbReference type="Proteomes" id="UP000054815"/>
    </source>
</evidence>
<proteinExistence type="predicted"/>
<dbReference type="GO" id="GO:0035567">
    <property type="term" value="P:non-canonical Wnt signaling pathway"/>
    <property type="evidence" value="ECO:0007669"/>
    <property type="project" value="TreeGrafter"/>
</dbReference>
<dbReference type="PANTHER" id="PTHR11309">
    <property type="entry name" value="FRIZZLED"/>
    <property type="match status" value="1"/>
</dbReference>
<evidence type="ECO:0000259" key="4">
    <source>
        <dbReference type="Pfam" id="PF01534"/>
    </source>
</evidence>
<comment type="caution">
    <text evidence="5">The sequence shown here is derived from an EMBL/GenBank/DDBJ whole genome shotgun (WGS) entry which is preliminary data.</text>
</comment>
<keyword evidence="3" id="KW-1133">Transmembrane helix</keyword>
<dbReference type="PANTHER" id="PTHR11309:SF126">
    <property type="entry name" value="FRIZZLED-2"/>
    <property type="match status" value="1"/>
</dbReference>
<dbReference type="STRING" id="6337.A0A0V0WTL2"/>